<accession>A0A5N5LU78</accession>
<evidence type="ECO:0000313" key="2">
    <source>
        <dbReference type="Proteomes" id="UP000327468"/>
    </source>
</evidence>
<evidence type="ECO:0000313" key="1">
    <source>
        <dbReference type="EMBL" id="KAB5546192.1"/>
    </source>
</evidence>
<reference evidence="1 2" key="1">
    <citation type="submission" date="2019-06" db="EMBL/GenBank/DDBJ databases">
        <title>A chromosome-scale genome assembly of the striped catfish, Pangasianodon hypophthalmus.</title>
        <authorList>
            <person name="Wen M."/>
            <person name="Zahm M."/>
            <person name="Roques C."/>
            <person name="Cabau C."/>
            <person name="Klopp C."/>
            <person name="Donnadieu C."/>
            <person name="Jouanno E."/>
            <person name="Avarre J.-C."/>
            <person name="Campet M."/>
            <person name="Ha T.T.T."/>
            <person name="Dugue R."/>
            <person name="Lampietro C."/>
            <person name="Louis A."/>
            <person name="Herpin A."/>
            <person name="Echchiki A."/>
            <person name="Berthelot C."/>
            <person name="Parey E."/>
            <person name="Roest-Crollius H."/>
            <person name="Braasch I."/>
            <person name="Postlethwait J."/>
            <person name="Bobe J."/>
            <person name="Montfort J."/>
            <person name="Bouchez O."/>
            <person name="Begum T."/>
            <person name="Schartl M."/>
            <person name="Guiguen Y."/>
        </authorList>
    </citation>
    <scope>NUCLEOTIDE SEQUENCE [LARGE SCALE GENOMIC DNA]</scope>
    <source>
        <strain evidence="1 2">Indonesia</strain>
        <tissue evidence="1">Blood</tissue>
    </source>
</reference>
<keyword evidence="2" id="KW-1185">Reference proteome</keyword>
<sequence>MTLPQHSSSLNVRTSLKLTASEQSEDWMSVYVMDNTPAWPIQIISFLLVWAGLQRPNLPDVTTPNSHTPYKSALLTEDSNGVCSALRVCQRAVLDAASHTTSLLIRFCALRYKKPAGLVEAGLETRLLPDFL</sequence>
<name>A0A5N5LU78_PANHP</name>
<dbReference type="EMBL" id="VFJC01000017">
    <property type="protein sequence ID" value="KAB5546192.1"/>
    <property type="molecule type" value="Genomic_DNA"/>
</dbReference>
<protein>
    <submittedName>
        <fullName evidence="1">Uncharacterized protein</fullName>
    </submittedName>
</protein>
<comment type="caution">
    <text evidence="1">The sequence shown here is derived from an EMBL/GenBank/DDBJ whole genome shotgun (WGS) entry which is preliminary data.</text>
</comment>
<organism evidence="1 2">
    <name type="scientific">Pangasianodon hypophthalmus</name>
    <name type="common">Striped catfish</name>
    <name type="synonym">Helicophagus hypophthalmus</name>
    <dbReference type="NCBI Taxonomy" id="310915"/>
    <lineage>
        <taxon>Eukaryota</taxon>
        <taxon>Metazoa</taxon>
        <taxon>Chordata</taxon>
        <taxon>Craniata</taxon>
        <taxon>Vertebrata</taxon>
        <taxon>Euteleostomi</taxon>
        <taxon>Actinopterygii</taxon>
        <taxon>Neopterygii</taxon>
        <taxon>Teleostei</taxon>
        <taxon>Ostariophysi</taxon>
        <taxon>Siluriformes</taxon>
        <taxon>Pangasiidae</taxon>
        <taxon>Pangasianodon</taxon>
    </lineage>
</organism>
<dbReference type="AlphaFoldDB" id="A0A5N5LU78"/>
<gene>
    <name evidence="1" type="ORF">PHYPO_G00069280</name>
</gene>
<dbReference type="Proteomes" id="UP000327468">
    <property type="component" value="Chromosome 16"/>
</dbReference>
<proteinExistence type="predicted"/>